<dbReference type="InterPro" id="IPR047127">
    <property type="entry name" value="MutT-like"/>
</dbReference>
<evidence type="ECO:0000256" key="1">
    <source>
        <dbReference type="ARBA" id="ARBA00001946"/>
    </source>
</evidence>
<dbReference type="NCBIfam" id="NF006530">
    <property type="entry name" value="PRK08999.1"/>
    <property type="match status" value="1"/>
</dbReference>
<dbReference type="InterPro" id="IPR003561">
    <property type="entry name" value="Mutator_MutT"/>
</dbReference>
<dbReference type="GO" id="GO:0009228">
    <property type="term" value="P:thiamine biosynthetic process"/>
    <property type="evidence" value="ECO:0007669"/>
    <property type="project" value="UniProtKB-KW"/>
</dbReference>
<dbReference type="CDD" id="cd00564">
    <property type="entry name" value="TMP_TenI"/>
    <property type="match status" value="1"/>
</dbReference>
<feature type="binding site" evidence="18">
    <location>
        <position position="64"/>
    </location>
    <ligand>
        <name>Mg(2+)</name>
        <dbReference type="ChEBI" id="CHEBI:18420"/>
    </ligand>
</feature>
<keyword evidence="9" id="KW-0234">DNA repair</keyword>
<dbReference type="InterPro" id="IPR020476">
    <property type="entry name" value="Nudix_hydrolase"/>
</dbReference>
<name>A0A1Z4VU87_9GAMM</name>
<comment type="catalytic activity">
    <reaction evidence="10">
        <text>8-oxo-dGTP + H2O = 8-oxo-dGMP + diphosphate + H(+)</text>
        <dbReference type="Rhea" id="RHEA:31575"/>
        <dbReference type="ChEBI" id="CHEBI:15377"/>
        <dbReference type="ChEBI" id="CHEBI:15378"/>
        <dbReference type="ChEBI" id="CHEBI:33019"/>
        <dbReference type="ChEBI" id="CHEBI:63224"/>
        <dbReference type="ChEBI" id="CHEBI:77896"/>
        <dbReference type="EC" id="3.6.1.55"/>
    </reaction>
</comment>
<dbReference type="OrthoDB" id="9810648at2"/>
<dbReference type="GO" id="GO:0006281">
    <property type="term" value="P:DNA repair"/>
    <property type="evidence" value="ECO:0007669"/>
    <property type="project" value="UniProtKB-KW"/>
</dbReference>
<dbReference type="GO" id="GO:0008413">
    <property type="term" value="F:8-oxo-7,8-dihydroguanosine triphosphate pyrophosphatase activity"/>
    <property type="evidence" value="ECO:0007669"/>
    <property type="project" value="InterPro"/>
</dbReference>
<comment type="cofactor">
    <cofactor evidence="1 18">
        <name>Mg(2+)</name>
        <dbReference type="ChEBI" id="CHEBI:18420"/>
    </cofactor>
</comment>
<keyword evidence="8 18" id="KW-0460">Magnesium</keyword>
<protein>
    <recommendedName>
        <fullName evidence="13">8-oxo-dGTP diphosphatase</fullName>
        <ecNumber evidence="12">3.6.1.55</ecNumber>
    </recommendedName>
    <alternativeName>
        <fullName evidence="16">7,8-dihydro-8-oxoguanine-triphosphatase</fullName>
    </alternativeName>
    <alternativeName>
        <fullName evidence="15">Mutator protein MutT</fullName>
    </alternativeName>
    <alternativeName>
        <fullName evidence="14">dGTP pyrophosphohydrolase</fullName>
    </alternativeName>
</protein>
<dbReference type="Pfam" id="PF02581">
    <property type="entry name" value="TMP-TENI"/>
    <property type="match status" value="1"/>
</dbReference>
<evidence type="ECO:0000256" key="3">
    <source>
        <dbReference type="ARBA" id="ARBA00022457"/>
    </source>
</evidence>
<evidence type="ECO:0000256" key="14">
    <source>
        <dbReference type="ARBA" id="ARBA00041592"/>
    </source>
</evidence>
<feature type="binding site" evidence="18">
    <location>
        <position position="44"/>
    </location>
    <ligand>
        <name>Mg(2+)</name>
        <dbReference type="ChEBI" id="CHEBI:18420"/>
    </ligand>
</feature>
<dbReference type="Proteomes" id="UP000218765">
    <property type="component" value="Chromosome"/>
</dbReference>
<keyword evidence="21" id="KW-1185">Reference proteome</keyword>
<evidence type="ECO:0000256" key="13">
    <source>
        <dbReference type="ARBA" id="ARBA00040794"/>
    </source>
</evidence>
<sequence length="322" mass="35141">MCASTPNTVPEPIVLAAIRDQRDRILVSRRHDHAHQGGLWELPGGKCEPGEAALAALQRELQEEVGIRAGSVTPLIRIPYRYPDREVRLDVYEVRDWAGEPYGREGQPLRWVSTTELEGLAFPPANVPILRALQLPERYLITPEPEQPDTFLAALDQALEQGIKLVQLRIKRTPPAGLVEAAIERVHRHGARILMNTGSLTPPPGADGIHLTADQLQGLKQRPLPAQMWVGASCHDQDELERAAALELDFAVYGPVQPTSTHPDAVPAGWAGFAAACAAARLPVYALGGMHRDEAETARQHGGQGIAAIRGLWPAAVQKEER</sequence>
<dbReference type="InterPro" id="IPR013785">
    <property type="entry name" value="Aldolase_TIM"/>
</dbReference>
<evidence type="ECO:0000256" key="4">
    <source>
        <dbReference type="ARBA" id="ARBA00022705"/>
    </source>
</evidence>
<comment type="catalytic activity">
    <reaction evidence="11">
        <text>8-oxo-GTP + H2O = 8-oxo-GMP + diphosphate + H(+)</text>
        <dbReference type="Rhea" id="RHEA:67616"/>
        <dbReference type="ChEBI" id="CHEBI:15377"/>
        <dbReference type="ChEBI" id="CHEBI:15378"/>
        <dbReference type="ChEBI" id="CHEBI:33019"/>
        <dbReference type="ChEBI" id="CHEBI:143553"/>
        <dbReference type="ChEBI" id="CHEBI:145694"/>
    </reaction>
</comment>
<evidence type="ECO:0000256" key="2">
    <source>
        <dbReference type="ARBA" id="ARBA00005582"/>
    </source>
</evidence>
<dbReference type="KEGG" id="ttc:FOKN1_2655"/>
<feature type="binding site" evidence="17">
    <location>
        <position position="126"/>
    </location>
    <ligand>
        <name>8-oxo-dGTP</name>
        <dbReference type="ChEBI" id="CHEBI:77896"/>
    </ligand>
</feature>
<evidence type="ECO:0000259" key="19">
    <source>
        <dbReference type="PROSITE" id="PS51462"/>
    </source>
</evidence>
<feature type="binding site" evidence="17">
    <location>
        <begin position="41"/>
        <end position="44"/>
    </location>
    <ligand>
        <name>8-oxo-dGTP</name>
        <dbReference type="ChEBI" id="CHEBI:77896"/>
    </ligand>
</feature>
<keyword evidence="6" id="KW-0227">DNA damage</keyword>
<evidence type="ECO:0000256" key="17">
    <source>
        <dbReference type="PIRSR" id="PIRSR603561-1"/>
    </source>
</evidence>
<dbReference type="PANTHER" id="PTHR47707:SF1">
    <property type="entry name" value="NUDIX HYDROLASE FAMILY PROTEIN"/>
    <property type="match status" value="1"/>
</dbReference>
<dbReference type="InterPro" id="IPR015797">
    <property type="entry name" value="NUDIX_hydrolase-like_dom_sf"/>
</dbReference>
<dbReference type="RefSeq" id="WP_096367053.1">
    <property type="nucleotide sequence ID" value="NZ_AP018052.1"/>
</dbReference>
<dbReference type="InterPro" id="IPR029119">
    <property type="entry name" value="MutY_C"/>
</dbReference>
<keyword evidence="7" id="KW-0378">Hydrolase</keyword>
<dbReference type="GO" id="GO:0046872">
    <property type="term" value="F:metal ion binding"/>
    <property type="evidence" value="ECO:0007669"/>
    <property type="project" value="UniProtKB-KW"/>
</dbReference>
<dbReference type="PROSITE" id="PS00893">
    <property type="entry name" value="NUDIX_BOX"/>
    <property type="match status" value="1"/>
</dbReference>
<evidence type="ECO:0000256" key="15">
    <source>
        <dbReference type="ARBA" id="ARBA00041979"/>
    </source>
</evidence>
<reference evidence="20 21" key="1">
    <citation type="submission" date="2017-05" db="EMBL/GenBank/DDBJ databases">
        <title>Thiocyanate degradation by Thiohalobacter thiocyanaticus FOKN1.</title>
        <authorList>
            <person name="Oshiki M."/>
            <person name="Fukushima T."/>
            <person name="Kawano S."/>
            <person name="Nakagawa J."/>
        </authorList>
    </citation>
    <scope>NUCLEOTIDE SEQUENCE [LARGE SCALE GENOMIC DNA]</scope>
    <source>
        <strain evidence="20 21">FOKN1</strain>
    </source>
</reference>
<evidence type="ECO:0000313" key="21">
    <source>
        <dbReference type="Proteomes" id="UP000218765"/>
    </source>
</evidence>
<dbReference type="Gene3D" id="3.90.79.10">
    <property type="entry name" value="Nucleoside Triphosphate Pyrophosphohydrolase"/>
    <property type="match status" value="1"/>
</dbReference>
<keyword evidence="4" id="KW-0235">DNA replication</keyword>
<feature type="domain" description="Nudix hydrolase" evidence="19">
    <location>
        <begin position="9"/>
        <end position="137"/>
    </location>
</feature>
<dbReference type="EC" id="3.6.1.55" evidence="12"/>
<dbReference type="InterPro" id="IPR020084">
    <property type="entry name" value="NUDIX_hydrolase_CS"/>
</dbReference>
<dbReference type="SUPFAM" id="SSF51391">
    <property type="entry name" value="Thiamin phosphate synthase"/>
    <property type="match status" value="1"/>
</dbReference>
<evidence type="ECO:0000256" key="5">
    <source>
        <dbReference type="ARBA" id="ARBA00022723"/>
    </source>
</evidence>
<evidence type="ECO:0000256" key="18">
    <source>
        <dbReference type="PIRSR" id="PIRSR603561-2"/>
    </source>
</evidence>
<dbReference type="SUPFAM" id="SSF55811">
    <property type="entry name" value="Nudix"/>
    <property type="match status" value="1"/>
</dbReference>
<dbReference type="CDD" id="cd03425">
    <property type="entry name" value="NUDIX_MutT_NudA_like"/>
    <property type="match status" value="1"/>
</dbReference>
<gene>
    <name evidence="20" type="ORF">FOKN1_2655</name>
</gene>
<evidence type="ECO:0000256" key="12">
    <source>
        <dbReference type="ARBA" id="ARBA00038905"/>
    </source>
</evidence>
<dbReference type="InterPro" id="IPR036206">
    <property type="entry name" value="ThiamineP_synth_sf"/>
</dbReference>
<evidence type="ECO:0000256" key="9">
    <source>
        <dbReference type="ARBA" id="ARBA00023204"/>
    </source>
</evidence>
<evidence type="ECO:0000256" key="10">
    <source>
        <dbReference type="ARBA" id="ARBA00035861"/>
    </source>
</evidence>
<dbReference type="AlphaFoldDB" id="A0A1Z4VU87"/>
<evidence type="ECO:0000313" key="20">
    <source>
        <dbReference type="EMBL" id="BAZ95025.1"/>
    </source>
</evidence>
<evidence type="ECO:0000256" key="11">
    <source>
        <dbReference type="ARBA" id="ARBA00036904"/>
    </source>
</evidence>
<accession>A0A1Z4VU87</accession>
<evidence type="ECO:0000256" key="6">
    <source>
        <dbReference type="ARBA" id="ARBA00022763"/>
    </source>
</evidence>
<dbReference type="PROSITE" id="PS51462">
    <property type="entry name" value="NUDIX"/>
    <property type="match status" value="1"/>
</dbReference>
<proteinExistence type="inferred from homology"/>
<evidence type="ECO:0000256" key="8">
    <source>
        <dbReference type="ARBA" id="ARBA00022842"/>
    </source>
</evidence>
<dbReference type="InterPro" id="IPR000086">
    <property type="entry name" value="NUDIX_hydrolase_dom"/>
</dbReference>
<dbReference type="InterPro" id="IPR022998">
    <property type="entry name" value="ThiamineP_synth_TenI"/>
</dbReference>
<keyword evidence="5 18" id="KW-0479">Metal-binding</keyword>
<dbReference type="PRINTS" id="PR00502">
    <property type="entry name" value="NUDIXFAMILY"/>
</dbReference>
<dbReference type="Gene3D" id="3.20.20.70">
    <property type="entry name" value="Aldolase class I"/>
    <property type="match status" value="1"/>
</dbReference>
<feature type="binding site" evidence="17">
    <location>
        <position position="30"/>
    </location>
    <ligand>
        <name>8-oxo-dGTP</name>
        <dbReference type="ChEBI" id="CHEBI:77896"/>
    </ligand>
</feature>
<evidence type="ECO:0000256" key="16">
    <source>
        <dbReference type="ARBA" id="ARBA00042798"/>
    </source>
</evidence>
<keyword evidence="3" id="KW-0515">Mutator protein</keyword>
<feature type="binding site" evidence="17">
    <location>
        <position position="35"/>
    </location>
    <ligand>
        <name>8-oxo-dGTP</name>
        <dbReference type="ChEBI" id="CHEBI:77896"/>
    </ligand>
</feature>
<dbReference type="PANTHER" id="PTHR47707">
    <property type="entry name" value="8-OXO-DGTP DIPHOSPHATASE"/>
    <property type="match status" value="1"/>
</dbReference>
<dbReference type="EMBL" id="AP018052">
    <property type="protein sequence ID" value="BAZ95025.1"/>
    <property type="molecule type" value="Genomic_DNA"/>
</dbReference>
<dbReference type="GO" id="GO:0006260">
    <property type="term" value="P:DNA replication"/>
    <property type="evidence" value="ECO:0007669"/>
    <property type="project" value="UniProtKB-KW"/>
</dbReference>
<dbReference type="Pfam" id="PF14815">
    <property type="entry name" value="NUDIX_4"/>
    <property type="match status" value="1"/>
</dbReference>
<dbReference type="GO" id="GO:0044715">
    <property type="term" value="F:8-oxo-dGDP phosphatase activity"/>
    <property type="evidence" value="ECO:0007669"/>
    <property type="project" value="TreeGrafter"/>
</dbReference>
<dbReference type="NCBIfam" id="TIGR00586">
    <property type="entry name" value="mutt"/>
    <property type="match status" value="1"/>
</dbReference>
<dbReference type="GO" id="GO:0035539">
    <property type="term" value="F:8-oxo-7,8-dihydrodeoxyguanosine triphosphate pyrophosphatase activity"/>
    <property type="evidence" value="ECO:0007669"/>
    <property type="project" value="UniProtKB-EC"/>
</dbReference>
<evidence type="ECO:0000256" key="7">
    <source>
        <dbReference type="ARBA" id="ARBA00022801"/>
    </source>
</evidence>
<comment type="similarity">
    <text evidence="2">Belongs to the Nudix hydrolase family.</text>
</comment>
<organism evidence="20 21">
    <name type="scientific">Thiohalobacter thiocyanaticus</name>
    <dbReference type="NCBI Taxonomy" id="585455"/>
    <lineage>
        <taxon>Bacteria</taxon>
        <taxon>Pseudomonadati</taxon>
        <taxon>Pseudomonadota</taxon>
        <taxon>Gammaproteobacteria</taxon>
        <taxon>Thiohalobacterales</taxon>
        <taxon>Thiohalobacteraceae</taxon>
        <taxon>Thiohalobacter</taxon>
    </lineage>
</organism>
<dbReference type="GO" id="GO:0044716">
    <property type="term" value="F:8-oxo-GDP phosphatase activity"/>
    <property type="evidence" value="ECO:0007669"/>
    <property type="project" value="TreeGrafter"/>
</dbReference>